<gene>
    <name evidence="1" type="ORF">LAWI1_G003864</name>
</gene>
<dbReference type="AlphaFoldDB" id="A0A559M559"/>
<dbReference type="PANTHER" id="PTHR47657:SF14">
    <property type="entry name" value="ZN(2)-C6 FUNGAL-TYPE DOMAIN-CONTAINING PROTEIN"/>
    <property type="match status" value="1"/>
</dbReference>
<comment type="caution">
    <text evidence="1">The sequence shown here is derived from an EMBL/GenBank/DDBJ whole genome shotgun (WGS) entry which is preliminary data.</text>
</comment>
<dbReference type="GO" id="GO:0000981">
    <property type="term" value="F:DNA-binding transcription factor activity, RNA polymerase II-specific"/>
    <property type="evidence" value="ECO:0007669"/>
    <property type="project" value="TreeGrafter"/>
</dbReference>
<keyword evidence="2" id="KW-1185">Reference proteome</keyword>
<dbReference type="EMBL" id="QGML01001966">
    <property type="protein sequence ID" value="TVY88066.1"/>
    <property type="molecule type" value="Genomic_DNA"/>
</dbReference>
<accession>A0A559M559</accession>
<proteinExistence type="predicted"/>
<reference evidence="1 2" key="1">
    <citation type="submission" date="2018-05" db="EMBL/GenBank/DDBJ databases">
        <title>Genome sequencing and assembly of the regulated plant pathogen Lachnellula willkommii and related sister species for the development of diagnostic species identification markers.</title>
        <authorList>
            <person name="Giroux E."/>
            <person name="Bilodeau G."/>
        </authorList>
    </citation>
    <scope>NUCLEOTIDE SEQUENCE [LARGE SCALE GENOMIC DNA]</scope>
    <source>
        <strain evidence="1 2">CBS 172.35</strain>
    </source>
</reference>
<dbReference type="InterPro" id="IPR021858">
    <property type="entry name" value="Fun_TF"/>
</dbReference>
<protein>
    <submittedName>
        <fullName evidence="1">Uncharacterized protein</fullName>
    </submittedName>
</protein>
<dbReference type="Pfam" id="PF11951">
    <property type="entry name" value="Fungal_trans_2"/>
    <property type="match status" value="1"/>
</dbReference>
<organism evidence="1 2">
    <name type="scientific">Lachnellula willkommii</name>
    <dbReference type="NCBI Taxonomy" id="215461"/>
    <lineage>
        <taxon>Eukaryota</taxon>
        <taxon>Fungi</taxon>
        <taxon>Dikarya</taxon>
        <taxon>Ascomycota</taxon>
        <taxon>Pezizomycotina</taxon>
        <taxon>Leotiomycetes</taxon>
        <taxon>Helotiales</taxon>
        <taxon>Lachnaceae</taxon>
        <taxon>Lachnellula</taxon>
    </lineage>
</organism>
<dbReference type="InterPro" id="IPR052400">
    <property type="entry name" value="Zn2-C6_fungal_TF"/>
</dbReference>
<sequence>MRLFHHYLEMTSGGYLNAFGTQSASASDESTTALRATWFNWIVGVAKGNAHLMDALLALAAFHLQHVNVADTAVVAAGHVYMARAIHEHSRQLRQGIDGANAEAVFATSTCIAFYVASGRHVDGNGEQEQDRHLLHWFEPWQGISAVLQRCWGFLNAEALQSLIHTEHPSALRVSSSTPDLAHTHSAQDQPSPLDTFNFLIDDLSPFDADPEAHAAYATSVQYLNMIYASPVHRHVIKFPGFVTKRYVDLVAAKDPRALAILGYYLMLVDCRKCGNRG</sequence>
<dbReference type="Proteomes" id="UP000315522">
    <property type="component" value="Unassembled WGS sequence"/>
</dbReference>
<evidence type="ECO:0000313" key="2">
    <source>
        <dbReference type="Proteomes" id="UP000315522"/>
    </source>
</evidence>
<name>A0A559M559_9HELO</name>
<evidence type="ECO:0000313" key="1">
    <source>
        <dbReference type="EMBL" id="TVY88066.1"/>
    </source>
</evidence>
<dbReference type="PANTHER" id="PTHR47657">
    <property type="entry name" value="STEROL REGULATORY ELEMENT-BINDING PROTEIN ECM22"/>
    <property type="match status" value="1"/>
</dbReference>